<dbReference type="InterPro" id="IPR022675">
    <property type="entry name" value="G6P_DH_C"/>
</dbReference>
<dbReference type="InterPro" id="IPR022674">
    <property type="entry name" value="G6P_DH_NAD-bd"/>
</dbReference>
<feature type="binding site" evidence="7">
    <location>
        <position position="168"/>
    </location>
    <ligand>
        <name>substrate</name>
    </ligand>
</feature>
<dbReference type="HAMAP" id="MF_00966">
    <property type="entry name" value="G6PD"/>
    <property type="match status" value="1"/>
</dbReference>
<evidence type="ECO:0000256" key="5">
    <source>
        <dbReference type="ARBA" id="ARBA00023002"/>
    </source>
</evidence>
<feature type="binding site" evidence="7">
    <location>
        <position position="138"/>
    </location>
    <ligand>
        <name>NADP(+)</name>
        <dbReference type="ChEBI" id="CHEBI:58349"/>
    </ligand>
</feature>
<dbReference type="SUPFAM" id="SSF55347">
    <property type="entry name" value="Glyceraldehyde-3-phosphate dehydrogenase-like, C-terminal domain"/>
    <property type="match status" value="1"/>
</dbReference>
<dbReference type="PANTHER" id="PTHR23429:SF0">
    <property type="entry name" value="GLUCOSE-6-PHOSPHATE 1-DEHYDROGENASE"/>
    <property type="match status" value="1"/>
</dbReference>
<dbReference type="RefSeq" id="WP_204664988.1">
    <property type="nucleotide sequence ID" value="NZ_JAFBDT010000021.1"/>
</dbReference>
<keyword evidence="5 7" id="KW-0560">Oxidoreductase</keyword>
<comment type="catalytic activity">
    <reaction evidence="7">
        <text>D-glucose 6-phosphate + NADP(+) = 6-phospho-D-glucono-1,5-lactone + NADPH + H(+)</text>
        <dbReference type="Rhea" id="RHEA:15841"/>
        <dbReference type="ChEBI" id="CHEBI:15378"/>
        <dbReference type="ChEBI" id="CHEBI:57783"/>
        <dbReference type="ChEBI" id="CHEBI:57955"/>
        <dbReference type="ChEBI" id="CHEBI:58349"/>
        <dbReference type="ChEBI" id="CHEBI:61548"/>
        <dbReference type="EC" id="1.1.1.49"/>
    </reaction>
</comment>
<dbReference type="PIRSF" id="PIRSF000110">
    <property type="entry name" value="G6PD"/>
    <property type="match status" value="1"/>
</dbReference>
<dbReference type="InterPro" id="IPR019796">
    <property type="entry name" value="G6P_DH_AS"/>
</dbReference>
<comment type="caution">
    <text evidence="7">Lacks conserved residue(s) required for the propagation of feature annotation.</text>
</comment>
<comment type="function">
    <text evidence="7">Catalyzes the oxidation of glucose 6-phosphate to 6-phosphogluconolactone.</text>
</comment>
<feature type="binding site" evidence="7">
    <location>
        <position position="206"/>
    </location>
    <ligand>
        <name>substrate</name>
    </ligand>
</feature>
<protein>
    <recommendedName>
        <fullName evidence="7">Glucose-6-phosphate 1-dehydrogenase</fullName>
        <shortName evidence="7">G6PD</shortName>
        <ecNumber evidence="7">1.1.1.49</ecNumber>
    </recommendedName>
</protein>
<evidence type="ECO:0000256" key="3">
    <source>
        <dbReference type="ARBA" id="ARBA00022526"/>
    </source>
</evidence>
<reference evidence="10 11" key="1">
    <citation type="submission" date="2021-01" db="EMBL/GenBank/DDBJ databases">
        <title>Genomic Encyclopedia of Type Strains, Phase IV (KMG-IV): sequencing the most valuable type-strain genomes for metagenomic binning, comparative biology and taxonomic classification.</title>
        <authorList>
            <person name="Goeker M."/>
        </authorList>
    </citation>
    <scope>NUCLEOTIDE SEQUENCE [LARGE SCALE GENOMIC DNA]</scope>
    <source>
        <strain evidence="10 11">DSM 24436</strain>
    </source>
</reference>
<dbReference type="EMBL" id="JAFBDT010000021">
    <property type="protein sequence ID" value="MBM7562558.1"/>
    <property type="molecule type" value="Genomic_DNA"/>
</dbReference>
<dbReference type="Pfam" id="PF02781">
    <property type="entry name" value="G6PD_C"/>
    <property type="match status" value="1"/>
</dbReference>
<comment type="similarity">
    <text evidence="2 7">Belongs to the glucose-6-phosphate dehydrogenase family.</text>
</comment>
<evidence type="ECO:0000313" key="11">
    <source>
        <dbReference type="Proteomes" id="UP000767854"/>
    </source>
</evidence>
<dbReference type="InterPro" id="IPR001282">
    <property type="entry name" value="G6P_DH"/>
</dbReference>
<feature type="binding site" evidence="7">
    <location>
        <position position="319"/>
    </location>
    <ligand>
        <name>substrate</name>
    </ligand>
</feature>
<dbReference type="PROSITE" id="PS00069">
    <property type="entry name" value="G6P_DEHYDROGENASE"/>
    <property type="match status" value="1"/>
</dbReference>
<evidence type="ECO:0000256" key="6">
    <source>
        <dbReference type="ARBA" id="ARBA00023277"/>
    </source>
</evidence>
<feature type="domain" description="Glucose-6-phosphate dehydrogenase C-terminal" evidence="9">
    <location>
        <begin position="179"/>
        <end position="437"/>
    </location>
</feature>
<organism evidence="10 11">
    <name type="scientific">Fusibacter tunisiensis</name>
    <dbReference type="NCBI Taxonomy" id="1008308"/>
    <lineage>
        <taxon>Bacteria</taxon>
        <taxon>Bacillati</taxon>
        <taxon>Bacillota</taxon>
        <taxon>Clostridia</taxon>
        <taxon>Eubacteriales</taxon>
        <taxon>Eubacteriales Family XII. Incertae Sedis</taxon>
        <taxon>Fusibacter</taxon>
    </lineage>
</organism>
<dbReference type="Pfam" id="PF00479">
    <property type="entry name" value="G6PD_N"/>
    <property type="match status" value="1"/>
</dbReference>
<sequence>MLFTIFGATGDLTTKKLIPALYNLYFEEEMPENFKVINIGRRAYTSEAFVDEIREKMSGDYPRWEAFKKHLLYFQMDFSNSEAYPDFKKFVEDLPGQYRNRIFYLATAPRFFPIIAQALIQCKMIRRDDFREKIVFEKPFGEDLASAKAYNRLLLEAIDESQVFRIDHYLGKEMLQNILMVRFANKIFENIWNSESIESVKIYAMETESVKQRGGYYDHSGALKDMVQNHLFQTLSLVAMEPPGGLNDNLIKDEKVAVLDRVRVSDEVIYGQYAGYQNEKGIAPASTTETFVGLKLYIDTPRWKETPFYLVTGKMMSKKRAGIEITFKDATCFFEKGMPKKNKLFIEIFPREGLVLQFNGKAPGLAAYTMPMKLDYCHLCNVVGNSPEAYEKLISDVVHNDASLFTRWDEIESSWRIIDAMIEKKGLSKPVIYGSESEILSECEKRWKEPVFDEDMD</sequence>
<evidence type="ECO:0000256" key="1">
    <source>
        <dbReference type="ARBA" id="ARBA00004937"/>
    </source>
</evidence>
<dbReference type="EC" id="1.1.1.49" evidence="7"/>
<keyword evidence="6 7" id="KW-0119">Carbohydrate metabolism</keyword>
<name>A0ABS2MSZ6_9FIRM</name>
<proteinExistence type="inferred from homology"/>
<feature type="binding site" evidence="7">
    <location>
        <position position="314"/>
    </location>
    <ligand>
        <name>substrate</name>
    </ligand>
</feature>
<accession>A0ABS2MSZ6</accession>
<comment type="pathway">
    <text evidence="1 7">Carbohydrate degradation; pentose phosphate pathway; D-ribulose 5-phosphate from D-glucose 6-phosphate (oxidative stage): step 1/3.</text>
</comment>
<feature type="domain" description="Glucose-6-phosphate dehydrogenase NAD-binding" evidence="8">
    <location>
        <begin position="5"/>
        <end position="177"/>
    </location>
</feature>
<dbReference type="PRINTS" id="PR00079">
    <property type="entry name" value="G6PDHDRGNASE"/>
</dbReference>
<feature type="binding site" evidence="7">
    <location>
        <begin position="77"/>
        <end position="78"/>
    </location>
    <ligand>
        <name>NADP(+)</name>
        <dbReference type="ChEBI" id="CHEBI:58349"/>
    </ligand>
</feature>
<dbReference type="Gene3D" id="3.30.360.10">
    <property type="entry name" value="Dihydrodipicolinate Reductase, domain 2"/>
    <property type="match status" value="1"/>
</dbReference>
<evidence type="ECO:0000256" key="7">
    <source>
        <dbReference type="HAMAP-Rule" id="MF_00966"/>
    </source>
</evidence>
<keyword evidence="4 7" id="KW-0521">NADP</keyword>
<feature type="binding site" evidence="7">
    <location>
        <position position="172"/>
    </location>
    <ligand>
        <name>substrate</name>
    </ligand>
</feature>
<evidence type="ECO:0000256" key="4">
    <source>
        <dbReference type="ARBA" id="ARBA00022857"/>
    </source>
</evidence>
<evidence type="ECO:0000259" key="8">
    <source>
        <dbReference type="Pfam" id="PF00479"/>
    </source>
</evidence>
<feature type="active site" description="Proton acceptor" evidence="7">
    <location>
        <position position="230"/>
    </location>
</feature>
<evidence type="ECO:0000313" key="10">
    <source>
        <dbReference type="EMBL" id="MBM7562558.1"/>
    </source>
</evidence>
<feature type="binding site" evidence="7">
    <location>
        <position position="225"/>
    </location>
    <ligand>
        <name>substrate</name>
    </ligand>
</feature>
<evidence type="ECO:0000259" key="9">
    <source>
        <dbReference type="Pfam" id="PF02781"/>
    </source>
</evidence>
<comment type="caution">
    <text evidence="10">The sequence shown here is derived from an EMBL/GenBank/DDBJ whole genome shotgun (WGS) entry which is preliminary data.</text>
</comment>
<keyword evidence="11" id="KW-1185">Reference proteome</keyword>
<feature type="binding site" evidence="7">
    <location>
        <position position="41"/>
    </location>
    <ligand>
        <name>NADP(+)</name>
        <dbReference type="ChEBI" id="CHEBI:58349"/>
    </ligand>
</feature>
<dbReference type="SUPFAM" id="SSF51735">
    <property type="entry name" value="NAD(P)-binding Rossmann-fold domains"/>
    <property type="match status" value="1"/>
</dbReference>
<keyword evidence="3 7" id="KW-0313">Glucose metabolism</keyword>
<dbReference type="NCBIfam" id="TIGR00871">
    <property type="entry name" value="zwf"/>
    <property type="match status" value="1"/>
</dbReference>
<dbReference type="GO" id="GO:0004345">
    <property type="term" value="F:glucose-6-phosphate dehydrogenase activity"/>
    <property type="evidence" value="ECO:0007669"/>
    <property type="project" value="UniProtKB-EC"/>
</dbReference>
<dbReference type="Proteomes" id="UP000767854">
    <property type="component" value="Unassembled WGS sequence"/>
</dbReference>
<gene>
    <name evidence="7" type="primary">zwf</name>
    <name evidence="10" type="ORF">JOC49_002119</name>
</gene>
<dbReference type="InterPro" id="IPR036291">
    <property type="entry name" value="NAD(P)-bd_dom_sf"/>
</dbReference>
<evidence type="ECO:0000256" key="2">
    <source>
        <dbReference type="ARBA" id="ARBA00009975"/>
    </source>
</evidence>
<dbReference type="PANTHER" id="PTHR23429">
    <property type="entry name" value="GLUCOSE-6-PHOSPHATE 1-DEHYDROGENASE G6PD"/>
    <property type="match status" value="1"/>
</dbReference>
<dbReference type="Gene3D" id="3.40.50.720">
    <property type="entry name" value="NAD(P)-binding Rossmann-like Domain"/>
    <property type="match status" value="1"/>
</dbReference>